<dbReference type="PANTHER" id="PTHR31852">
    <property type="entry name" value="LATE EMBRYOGENESIS ABUNDANT (LEA) HYDROXYPROLINE-RICH GLYCOPROTEIN FAMILY"/>
    <property type="match status" value="1"/>
</dbReference>
<keyword evidence="1" id="KW-0812">Transmembrane</keyword>
<dbReference type="AlphaFoldDB" id="A0A8B7CRZ5"/>
<evidence type="ECO:0000313" key="4">
    <source>
        <dbReference type="RefSeq" id="XP_008804677.1"/>
    </source>
</evidence>
<evidence type="ECO:0000259" key="2">
    <source>
        <dbReference type="Pfam" id="PF03168"/>
    </source>
</evidence>
<reference evidence="4" key="2">
    <citation type="submission" date="2025-08" db="UniProtKB">
        <authorList>
            <consortium name="RefSeq"/>
        </authorList>
    </citation>
    <scope>IDENTIFICATION</scope>
    <source>
        <tissue evidence="4">Young leaves</tissue>
    </source>
</reference>
<reference evidence="3" key="1">
    <citation type="journal article" date="2019" name="Nat. Commun.">
        <title>Genome-wide association mapping of date palm fruit traits.</title>
        <authorList>
            <person name="Hazzouri K.M."/>
            <person name="Gros-Balthazard M."/>
            <person name="Flowers J.M."/>
            <person name="Copetti D."/>
            <person name="Lemansour A."/>
            <person name="Lebrun M."/>
            <person name="Masmoudi K."/>
            <person name="Ferrand S."/>
            <person name="Dhar M.I."/>
            <person name="Fresquez Z.A."/>
            <person name="Rosas U."/>
            <person name="Zhang J."/>
            <person name="Talag J."/>
            <person name="Lee S."/>
            <person name="Kudrna D."/>
            <person name="Powell R.F."/>
            <person name="Leitch I.J."/>
            <person name="Krueger R.R."/>
            <person name="Wing R.A."/>
            <person name="Amiri K.M.A."/>
            <person name="Purugganan M.D."/>
        </authorList>
    </citation>
    <scope>NUCLEOTIDE SEQUENCE [LARGE SCALE GENOMIC DNA]</scope>
    <source>
        <strain evidence="3">cv. Khalas</strain>
    </source>
</reference>
<protein>
    <submittedName>
        <fullName evidence="4">Uncharacterized protein LOC103717897</fullName>
    </submittedName>
</protein>
<feature type="domain" description="Late embryogenesis abundant protein LEA-2 subgroup" evidence="2">
    <location>
        <begin position="81"/>
        <end position="173"/>
    </location>
</feature>
<sequence>MKESGDSTTNRRGRRRRLICCGGCLLLLIVLGVVVVVLYFTLFRPREPTIQIVSTRVAGVSPRVTLPAVRIEINMTLDIDVLVHNPNRASFDHGQGHTILRYRGTQVGDADVAPGRVAQRGDSHVHLKLRVLGDRLTAQLGSFLADVAAGELPFDSSTRVPGRITFLGFIKFHAVAKSECNVVIGVPDLGVKSQDCTQKTKL</sequence>
<dbReference type="OrthoDB" id="1929523at2759"/>
<proteinExistence type="predicted"/>
<keyword evidence="1" id="KW-1133">Transmembrane helix</keyword>
<dbReference type="InterPro" id="IPR004864">
    <property type="entry name" value="LEA_2"/>
</dbReference>
<dbReference type="InterPro" id="IPR055301">
    <property type="entry name" value="Lea14-like_2"/>
</dbReference>
<dbReference type="RefSeq" id="XP_008804677.1">
    <property type="nucleotide sequence ID" value="XM_008806455.4"/>
</dbReference>
<dbReference type="GeneID" id="103717897"/>
<evidence type="ECO:0000313" key="3">
    <source>
        <dbReference type="Proteomes" id="UP000228380"/>
    </source>
</evidence>
<dbReference type="Gene3D" id="2.60.40.1820">
    <property type="match status" value="1"/>
</dbReference>
<accession>A0A8B7CRZ5</accession>
<dbReference type="Pfam" id="PF03168">
    <property type="entry name" value="LEA_2"/>
    <property type="match status" value="1"/>
</dbReference>
<organism evidence="3 4">
    <name type="scientific">Phoenix dactylifera</name>
    <name type="common">Date palm</name>
    <dbReference type="NCBI Taxonomy" id="42345"/>
    <lineage>
        <taxon>Eukaryota</taxon>
        <taxon>Viridiplantae</taxon>
        <taxon>Streptophyta</taxon>
        <taxon>Embryophyta</taxon>
        <taxon>Tracheophyta</taxon>
        <taxon>Spermatophyta</taxon>
        <taxon>Magnoliopsida</taxon>
        <taxon>Liliopsida</taxon>
        <taxon>Arecaceae</taxon>
        <taxon>Coryphoideae</taxon>
        <taxon>Phoeniceae</taxon>
        <taxon>Phoenix</taxon>
    </lineage>
</organism>
<name>A0A8B7CRZ5_PHODC</name>
<feature type="transmembrane region" description="Helical" evidence="1">
    <location>
        <begin position="18"/>
        <end position="42"/>
    </location>
</feature>
<dbReference type="KEGG" id="pda:103717897"/>
<evidence type="ECO:0000256" key="1">
    <source>
        <dbReference type="SAM" id="Phobius"/>
    </source>
</evidence>
<keyword evidence="1" id="KW-0472">Membrane</keyword>
<dbReference type="Proteomes" id="UP000228380">
    <property type="component" value="Chromosome 3"/>
</dbReference>
<keyword evidence="3" id="KW-1185">Reference proteome</keyword>
<gene>
    <name evidence="4" type="primary">LOC103717897</name>
</gene>
<dbReference type="SUPFAM" id="SSF117070">
    <property type="entry name" value="LEA14-like"/>
    <property type="match status" value="1"/>
</dbReference>